<dbReference type="PANTHER" id="PTHR13799:SF14">
    <property type="entry name" value="GTP CYCLOHYDROLASE 1 TYPE 2 HOMOLOG"/>
    <property type="match status" value="1"/>
</dbReference>
<evidence type="ECO:0000313" key="6">
    <source>
        <dbReference type="Proteomes" id="UP000580568"/>
    </source>
</evidence>
<evidence type="ECO:0000256" key="1">
    <source>
        <dbReference type="ARBA" id="ARBA00006964"/>
    </source>
</evidence>
<keyword evidence="6" id="KW-1185">Reference proteome</keyword>
<protein>
    <recommendedName>
        <fullName evidence="2">GTP cyclohydrolase 1 type 2 homolog</fullName>
    </recommendedName>
</protein>
<reference evidence="5 6" key="1">
    <citation type="submission" date="2020-07" db="EMBL/GenBank/DDBJ databases">
        <title>A new beta-1,3-glucan-decomposing anaerobic bacterium isolated from anoxic soil subjected to biological soil disinfestation.</title>
        <authorList>
            <person name="Ueki A."/>
            <person name="Tonouchi A."/>
        </authorList>
    </citation>
    <scope>NUCLEOTIDE SEQUENCE [LARGE SCALE GENOMIC DNA]</scope>
    <source>
        <strain evidence="5 6">TW1</strain>
    </source>
</reference>
<dbReference type="Proteomes" id="UP000580568">
    <property type="component" value="Unassembled WGS sequence"/>
</dbReference>
<dbReference type="FunFam" id="3.40.1390.30:FF:000001">
    <property type="entry name" value="GTP cyclohydrolase 1 type 2"/>
    <property type="match status" value="1"/>
</dbReference>
<dbReference type="GO" id="GO:0016787">
    <property type="term" value="F:hydrolase activity"/>
    <property type="evidence" value="ECO:0007669"/>
    <property type="project" value="UniProtKB-KW"/>
</dbReference>
<gene>
    <name evidence="5" type="ORF">bsdtw1_03135</name>
</gene>
<feature type="binding site" evidence="4">
    <location>
        <position position="65"/>
    </location>
    <ligand>
        <name>a divalent metal cation</name>
        <dbReference type="ChEBI" id="CHEBI:60240"/>
        <label>1</label>
    </ligand>
</feature>
<dbReference type="Gene3D" id="3.40.1390.30">
    <property type="entry name" value="NIF3 (NGG1p interacting factor 3)-like"/>
    <property type="match status" value="2"/>
</dbReference>
<feature type="binding site" evidence="4">
    <location>
        <position position="226"/>
    </location>
    <ligand>
        <name>a divalent metal cation</name>
        <dbReference type="ChEBI" id="CHEBI:60240"/>
        <label>1</label>
    </ligand>
</feature>
<dbReference type="AlphaFoldDB" id="A0A6V8SJT8"/>
<keyword evidence="3 4" id="KW-0479">Metal-binding</keyword>
<comment type="similarity">
    <text evidence="1">Belongs to the GTP cyclohydrolase I type 2/NIF3 family.</text>
</comment>
<dbReference type="Pfam" id="PF01784">
    <property type="entry name" value="DUF34_NIF3"/>
    <property type="match status" value="1"/>
</dbReference>
<feature type="binding site" evidence="4">
    <location>
        <position position="230"/>
    </location>
    <ligand>
        <name>a divalent metal cation</name>
        <dbReference type="ChEBI" id="CHEBI:60240"/>
        <label>1</label>
    </ligand>
</feature>
<dbReference type="InterPro" id="IPR002678">
    <property type="entry name" value="DUF34/NIF3"/>
</dbReference>
<evidence type="ECO:0000256" key="2">
    <source>
        <dbReference type="ARBA" id="ARBA00022112"/>
    </source>
</evidence>
<evidence type="ECO:0000256" key="3">
    <source>
        <dbReference type="ARBA" id="ARBA00022723"/>
    </source>
</evidence>
<dbReference type="RefSeq" id="WP_183278417.1">
    <property type="nucleotide sequence ID" value="NZ_BLZR01000001.1"/>
</dbReference>
<comment type="caution">
    <text evidence="5">The sequence shown here is derived from an EMBL/GenBank/DDBJ whole genome shotgun (WGS) entry which is preliminary data.</text>
</comment>
<dbReference type="GO" id="GO:0005737">
    <property type="term" value="C:cytoplasm"/>
    <property type="evidence" value="ECO:0007669"/>
    <property type="project" value="TreeGrafter"/>
</dbReference>
<dbReference type="EMBL" id="BLZR01000001">
    <property type="protein sequence ID" value="GFP77021.1"/>
    <property type="molecule type" value="Genomic_DNA"/>
</dbReference>
<sequence length="267" mass="29630">MKVFEISKIVEEIAPKALKEDFDNVGLMVGDNNAEVSTILVALDCTLSVIEEAKEIGAQMILTHHPILFLKPKTITKDTLLGKKLIELIKNDINVYSAHTNLDSAKEGMNDTIVKMLGFNSDKILEVSNNSKNGDAGIGRLVSLDTPMELSELVDTIKKKLSIQNLRFSGDLNKKVKKIAIINGSGQDFFAISKRYGADCIITGDTTYHYVSDYTEEGISILDIGHFGSEWPLFIDICNRLTEKFLLADKGVKVIVSKTNRDPYKFI</sequence>
<evidence type="ECO:0000313" key="5">
    <source>
        <dbReference type="EMBL" id="GFP77021.1"/>
    </source>
</evidence>
<dbReference type="GO" id="GO:0046872">
    <property type="term" value="F:metal ion binding"/>
    <property type="evidence" value="ECO:0007669"/>
    <property type="project" value="UniProtKB-KW"/>
</dbReference>
<name>A0A6V8SJT8_9CLOT</name>
<accession>A0A6V8SJT8</accession>
<organism evidence="5 6">
    <name type="scientific">Clostridium fungisolvens</name>
    <dbReference type="NCBI Taxonomy" id="1604897"/>
    <lineage>
        <taxon>Bacteria</taxon>
        <taxon>Bacillati</taxon>
        <taxon>Bacillota</taxon>
        <taxon>Clostridia</taxon>
        <taxon>Eubacteriales</taxon>
        <taxon>Clostridiaceae</taxon>
        <taxon>Clostridium</taxon>
    </lineage>
</organism>
<dbReference type="NCBIfam" id="TIGR00486">
    <property type="entry name" value="YbgI_SA1388"/>
    <property type="match status" value="1"/>
</dbReference>
<feature type="binding site" evidence="4">
    <location>
        <position position="103"/>
    </location>
    <ligand>
        <name>a divalent metal cation</name>
        <dbReference type="ChEBI" id="CHEBI:60240"/>
        <label>1</label>
    </ligand>
</feature>
<dbReference type="PANTHER" id="PTHR13799">
    <property type="entry name" value="NGG1 INTERACTING FACTOR 3"/>
    <property type="match status" value="1"/>
</dbReference>
<feature type="binding site" evidence="4">
    <location>
        <position position="64"/>
    </location>
    <ligand>
        <name>a divalent metal cation</name>
        <dbReference type="ChEBI" id="CHEBI:60240"/>
        <label>2</label>
    </ligand>
</feature>
<dbReference type="InterPro" id="IPR036069">
    <property type="entry name" value="DUF34/NIF3_sf"/>
</dbReference>
<dbReference type="SUPFAM" id="SSF102705">
    <property type="entry name" value="NIF3 (NGG1p interacting factor 3)-like"/>
    <property type="match status" value="1"/>
</dbReference>
<evidence type="ECO:0000256" key="4">
    <source>
        <dbReference type="PIRSR" id="PIRSR602678-1"/>
    </source>
</evidence>
<keyword evidence="5" id="KW-0378">Hydrolase</keyword>
<proteinExistence type="inferred from homology"/>